<feature type="signal peptide" evidence="2">
    <location>
        <begin position="1"/>
        <end position="18"/>
    </location>
</feature>
<protein>
    <submittedName>
        <fullName evidence="6">MIP20649p (inferred by orthology to a D. melanogaster protein)</fullName>
    </submittedName>
</protein>
<evidence type="ECO:0000313" key="6">
    <source>
        <dbReference type="WBParaSite" id="SVE_1959000.2"/>
    </source>
</evidence>
<evidence type="ECO:0000259" key="3">
    <source>
        <dbReference type="PROSITE" id="PS50060"/>
    </source>
</evidence>
<proteinExistence type="predicted"/>
<reference evidence="6" key="2">
    <citation type="submission" date="2015-08" db="UniProtKB">
        <authorList>
            <consortium name="WormBaseParasite"/>
        </authorList>
    </citation>
    <scope>IDENTIFICATION</scope>
</reference>
<dbReference type="InterPro" id="IPR003961">
    <property type="entry name" value="FN3_dom"/>
</dbReference>
<dbReference type="SUPFAM" id="SSF49899">
    <property type="entry name" value="Concanavalin A-like lectins/glucanases"/>
    <property type="match status" value="2"/>
</dbReference>
<dbReference type="PROSITE" id="PS50060">
    <property type="entry name" value="MAM_2"/>
    <property type="match status" value="1"/>
</dbReference>
<dbReference type="InterPro" id="IPR051560">
    <property type="entry name" value="MAM_domain-containing"/>
</dbReference>
<dbReference type="AlphaFoldDB" id="A0A0K0G4D0"/>
<dbReference type="Gene3D" id="2.60.40.10">
    <property type="entry name" value="Immunoglobulins"/>
    <property type="match status" value="2"/>
</dbReference>
<keyword evidence="5" id="KW-1185">Reference proteome</keyword>
<dbReference type="InterPro" id="IPR013320">
    <property type="entry name" value="ConA-like_dom_sf"/>
</dbReference>
<evidence type="ECO:0000259" key="4">
    <source>
        <dbReference type="PROSITE" id="PS50853"/>
    </source>
</evidence>
<dbReference type="GO" id="GO:0016020">
    <property type="term" value="C:membrane"/>
    <property type="evidence" value="ECO:0007669"/>
    <property type="project" value="InterPro"/>
</dbReference>
<dbReference type="PROSITE" id="PS50853">
    <property type="entry name" value="FN3"/>
    <property type="match status" value="2"/>
</dbReference>
<dbReference type="PANTHER" id="PTHR23282">
    <property type="entry name" value="APICAL ENDOSOMAL GLYCOPROTEIN PRECURSOR"/>
    <property type="match status" value="1"/>
</dbReference>
<feature type="domain" description="Fibronectin type-III" evidence="4">
    <location>
        <begin position="133"/>
        <end position="223"/>
    </location>
</feature>
<dbReference type="PANTHER" id="PTHR23282:SF101">
    <property type="entry name" value="MAM DOMAIN-CONTAINING PROTEIN"/>
    <property type="match status" value="1"/>
</dbReference>
<dbReference type="CDD" id="cd06263">
    <property type="entry name" value="MAM"/>
    <property type="match status" value="1"/>
</dbReference>
<dbReference type="SMART" id="SM00210">
    <property type="entry name" value="TSPN"/>
    <property type="match status" value="1"/>
</dbReference>
<dbReference type="InterPro" id="IPR000998">
    <property type="entry name" value="MAM_dom"/>
</dbReference>
<dbReference type="WBParaSite" id="SVE_1959000.2">
    <property type="protein sequence ID" value="SVE_1959000.2"/>
    <property type="gene ID" value="SVE_1959000"/>
</dbReference>
<dbReference type="Proteomes" id="UP000035680">
    <property type="component" value="Unassembled WGS sequence"/>
</dbReference>
<reference evidence="5" key="1">
    <citation type="submission" date="2014-07" db="EMBL/GenBank/DDBJ databases">
        <authorList>
            <person name="Martin A.A"/>
            <person name="De Silva N."/>
        </authorList>
    </citation>
    <scope>NUCLEOTIDE SEQUENCE</scope>
</reference>
<dbReference type="SMART" id="SM00137">
    <property type="entry name" value="MAM"/>
    <property type="match status" value="1"/>
</dbReference>
<dbReference type="CDD" id="cd00063">
    <property type="entry name" value="FN3"/>
    <property type="match status" value="2"/>
</dbReference>
<evidence type="ECO:0000256" key="2">
    <source>
        <dbReference type="SAM" id="SignalP"/>
    </source>
</evidence>
<keyword evidence="1" id="KW-0677">Repeat</keyword>
<dbReference type="Pfam" id="PF00629">
    <property type="entry name" value="MAM"/>
    <property type="match status" value="1"/>
</dbReference>
<keyword evidence="2" id="KW-0732">Signal</keyword>
<feature type="domain" description="Fibronectin type-III" evidence="4">
    <location>
        <begin position="24"/>
        <end position="118"/>
    </location>
</feature>
<dbReference type="SUPFAM" id="SSF49265">
    <property type="entry name" value="Fibronectin type III"/>
    <property type="match status" value="1"/>
</dbReference>
<dbReference type="InterPro" id="IPR013783">
    <property type="entry name" value="Ig-like_fold"/>
</dbReference>
<accession>A0A0K0G4D0</accession>
<evidence type="ECO:0000256" key="1">
    <source>
        <dbReference type="ARBA" id="ARBA00022737"/>
    </source>
</evidence>
<dbReference type="Gene3D" id="2.60.120.200">
    <property type="match status" value="2"/>
</dbReference>
<feature type="domain" description="MAM" evidence="3">
    <location>
        <begin position="232"/>
        <end position="399"/>
    </location>
</feature>
<dbReference type="InterPro" id="IPR048287">
    <property type="entry name" value="TSPN-like_N"/>
</dbReference>
<dbReference type="SMART" id="SM00060">
    <property type="entry name" value="FN3"/>
    <property type="match status" value="2"/>
</dbReference>
<dbReference type="STRING" id="75913.A0A0K0G4D0"/>
<feature type="chain" id="PRO_5005330552" evidence="2">
    <location>
        <begin position="19"/>
        <end position="598"/>
    </location>
</feature>
<sequence>MGRLLLLHICAILSVVYSQEEFRAPDPPTSIKTKPTSDTITLWWEPPESHLQVLVRGYTISYGIGTPSRKLVLEGVHTNSFTIENLKPNTTYVIVLTAYNEADEEDSEKVYITETTDIEKTVDNDTIYNYLKAPRITEIIPMKNGIVELKFDDSNTENTMKNYFVIYNIYGTDDEFEVITTNKNILIDDLNAGVKYEFKVKVKDSEGNESEFSEKKSVVTLDDIISIDNEPANCDFEKEKDCKFVSDKEAPLKWKTIDSKLPDSYYPSPRYNDISEETFHYMILEASSDPYDTFGRFLSPNYQILHKSHFCLTLWIYVTPSSKGSFTIFMKPSDTQEHEIIYKERFEKMSTSHWSKLSLDIKKSNSIFKIIIEGQKLVTSEKFMIAIDDFSIRSGHCDGSWSDDSNNLNGKYDETYLDVLLLVKDHVKSDSKVYETKGLDGFPAVAIQRGAEIVVPYRSYLPERFYRNFAIVTTVKLSDKKGGFLFSVLNPFDTIIALGVSITEIGPSGMNISLYYTNTNSQVESNILASFIVPDMAYNWTHFAIEVNEDAVILYFNCKKYQVKQVRRKPMQLPIDDVHKLYVGSAGPIIGHSFEVSL</sequence>
<dbReference type="InterPro" id="IPR036116">
    <property type="entry name" value="FN3_sf"/>
</dbReference>
<dbReference type="Pfam" id="PF00041">
    <property type="entry name" value="fn3"/>
    <property type="match status" value="1"/>
</dbReference>
<evidence type="ECO:0000313" key="5">
    <source>
        <dbReference type="Proteomes" id="UP000035680"/>
    </source>
</evidence>
<name>A0A0K0G4D0_STRVS</name>
<organism evidence="5 6">
    <name type="scientific">Strongyloides venezuelensis</name>
    <name type="common">Threadworm</name>
    <dbReference type="NCBI Taxonomy" id="75913"/>
    <lineage>
        <taxon>Eukaryota</taxon>
        <taxon>Metazoa</taxon>
        <taxon>Ecdysozoa</taxon>
        <taxon>Nematoda</taxon>
        <taxon>Chromadorea</taxon>
        <taxon>Rhabditida</taxon>
        <taxon>Tylenchina</taxon>
        <taxon>Panagrolaimomorpha</taxon>
        <taxon>Strongyloidoidea</taxon>
        <taxon>Strongyloididae</taxon>
        <taxon>Strongyloides</taxon>
    </lineage>
</organism>